<gene>
    <name evidence="1" type="ORF">HPB50_016738</name>
</gene>
<name>A0ACB7SZ55_HYAAI</name>
<reference evidence="1" key="1">
    <citation type="submission" date="2020-05" db="EMBL/GenBank/DDBJ databases">
        <title>Large-scale comparative analyses of tick genomes elucidate their genetic diversity and vector capacities.</title>
        <authorList>
            <person name="Jia N."/>
            <person name="Wang J."/>
            <person name="Shi W."/>
            <person name="Du L."/>
            <person name="Sun Y."/>
            <person name="Zhan W."/>
            <person name="Jiang J."/>
            <person name="Wang Q."/>
            <person name="Zhang B."/>
            <person name="Ji P."/>
            <person name="Sakyi L.B."/>
            <person name="Cui X."/>
            <person name="Yuan T."/>
            <person name="Jiang B."/>
            <person name="Yang W."/>
            <person name="Lam T.T.-Y."/>
            <person name="Chang Q."/>
            <person name="Ding S."/>
            <person name="Wang X."/>
            <person name="Zhu J."/>
            <person name="Ruan X."/>
            <person name="Zhao L."/>
            <person name="Wei J."/>
            <person name="Que T."/>
            <person name="Du C."/>
            <person name="Cheng J."/>
            <person name="Dai P."/>
            <person name="Han X."/>
            <person name="Huang E."/>
            <person name="Gao Y."/>
            <person name="Liu J."/>
            <person name="Shao H."/>
            <person name="Ye R."/>
            <person name="Li L."/>
            <person name="Wei W."/>
            <person name="Wang X."/>
            <person name="Wang C."/>
            <person name="Yang T."/>
            <person name="Huo Q."/>
            <person name="Li W."/>
            <person name="Guo W."/>
            <person name="Chen H."/>
            <person name="Zhou L."/>
            <person name="Ni X."/>
            <person name="Tian J."/>
            <person name="Zhou Y."/>
            <person name="Sheng Y."/>
            <person name="Liu T."/>
            <person name="Pan Y."/>
            <person name="Xia L."/>
            <person name="Li J."/>
            <person name="Zhao F."/>
            <person name="Cao W."/>
        </authorList>
    </citation>
    <scope>NUCLEOTIDE SEQUENCE</scope>
    <source>
        <strain evidence="1">Hyas-2018</strain>
    </source>
</reference>
<accession>A0ACB7SZ55</accession>
<evidence type="ECO:0000313" key="2">
    <source>
        <dbReference type="Proteomes" id="UP000821845"/>
    </source>
</evidence>
<evidence type="ECO:0000313" key="1">
    <source>
        <dbReference type="EMBL" id="KAH6939266.1"/>
    </source>
</evidence>
<dbReference type="EMBL" id="CM023482">
    <property type="protein sequence ID" value="KAH6939266.1"/>
    <property type="molecule type" value="Genomic_DNA"/>
</dbReference>
<keyword evidence="2" id="KW-1185">Reference proteome</keyword>
<protein>
    <submittedName>
        <fullName evidence="1">Uncharacterized protein</fullName>
    </submittedName>
</protein>
<comment type="caution">
    <text evidence="1">The sequence shown here is derived from an EMBL/GenBank/DDBJ whole genome shotgun (WGS) entry which is preliminary data.</text>
</comment>
<dbReference type="Proteomes" id="UP000821845">
    <property type="component" value="Chromosome 2"/>
</dbReference>
<sequence>MGEGGCRKKAKERALPPPQEQQQSATGRPCRGDKSGVRRRCGGNGEEGQQESGRRQDWLVLGPRLGPGATFGADNPGMSPKVVQSLGTTDVLTKESPSLERNVNFTTLFLHCAPALVNGTRSADHEVNEASLPTSAPKVFAAELFDHSSNRRARAKIIRIPAPPPQQRRACLSQRSKRTTRASSALGDLRTPTRFSKSHRQRGRHRQPRRHRGTGTADEPSSTAKATTFRTNKKASASAAAAVKCPRDTTNTTTTKNSRSRSSSARRGTSRQSPKRVLRADDETERRHAPGRRRHFRSESCSPEVLNRSSNVTSSGNIGSSSSSNNARDDDTTTFKSPTRTLMDSRVGFVVPMRPRTRSNPKPPPNRTSREFDAVTEVDQTTTSPPAAVRQPSFAASNKSSSLESPSRGHPQQTKTTSRSLEEKMSSSSSLPLQQTMAAPLVSPPPDPATAKLAQESKEREVMLREITGQTAGSFSALEEPVPAPRPTTLRQRRLMFSHLTASVDVDTREKPSTPPCLTAALAGSEDMLLSEVFNNSNLASSLEQLTGVARKTLRKRALVPPLQAYTAAGYDNAAGQP</sequence>
<organism evidence="1 2">
    <name type="scientific">Hyalomma asiaticum</name>
    <name type="common">Tick</name>
    <dbReference type="NCBI Taxonomy" id="266040"/>
    <lineage>
        <taxon>Eukaryota</taxon>
        <taxon>Metazoa</taxon>
        <taxon>Ecdysozoa</taxon>
        <taxon>Arthropoda</taxon>
        <taxon>Chelicerata</taxon>
        <taxon>Arachnida</taxon>
        <taxon>Acari</taxon>
        <taxon>Parasitiformes</taxon>
        <taxon>Ixodida</taxon>
        <taxon>Ixodoidea</taxon>
        <taxon>Ixodidae</taxon>
        <taxon>Hyalomminae</taxon>
        <taxon>Hyalomma</taxon>
    </lineage>
</organism>
<proteinExistence type="predicted"/>